<name>A0ABN7T615_OIKDI</name>
<keyword evidence="4" id="KW-1185">Reference proteome</keyword>
<dbReference type="PANTHER" id="PTHR10443:SF12">
    <property type="entry name" value="DIPEPTIDASE"/>
    <property type="match status" value="1"/>
</dbReference>
<dbReference type="PROSITE" id="PS51365">
    <property type="entry name" value="RENAL_DIPEPTIDASE_2"/>
    <property type="match status" value="1"/>
</dbReference>
<evidence type="ECO:0000256" key="2">
    <source>
        <dbReference type="SAM" id="MobiDB-lite"/>
    </source>
</evidence>
<protein>
    <recommendedName>
        <fullName evidence="1">Dipeptidase</fullName>
        <ecNumber evidence="1">3.4.13.19</ecNumber>
    </recommendedName>
</protein>
<comment type="similarity">
    <text evidence="1">Belongs to the metallo-dependent hydrolases superfamily. Peptidase M19 family.</text>
</comment>
<comment type="cofactor">
    <cofactor evidence="1">
        <name>Zn(2+)</name>
        <dbReference type="ChEBI" id="CHEBI:29105"/>
    </cofactor>
</comment>
<comment type="subcellular location">
    <subcellularLocation>
        <location evidence="1">Membrane</location>
        <topology evidence="1">Lipid-anchor</topology>
        <topology evidence="1">GPI-anchor</topology>
    </subcellularLocation>
</comment>
<dbReference type="EMBL" id="OU015567">
    <property type="protein sequence ID" value="CAG5113271.1"/>
    <property type="molecule type" value="Genomic_DNA"/>
</dbReference>
<dbReference type="Pfam" id="PF01244">
    <property type="entry name" value="Peptidase_M19"/>
    <property type="match status" value="1"/>
</dbReference>
<dbReference type="CDD" id="cd01301">
    <property type="entry name" value="rDP_like"/>
    <property type="match status" value="1"/>
</dbReference>
<feature type="region of interest" description="Disordered" evidence="2">
    <location>
        <begin position="411"/>
        <end position="440"/>
    </location>
</feature>
<dbReference type="PROSITE" id="PS00869">
    <property type="entry name" value="RENAL_DIPEPTIDASE_1"/>
    <property type="match status" value="1"/>
</dbReference>
<dbReference type="EC" id="3.4.13.19" evidence="1"/>
<keyword evidence="1" id="KW-0862">Zinc</keyword>
<keyword evidence="1" id="KW-0224">Dipeptidase</keyword>
<dbReference type="Proteomes" id="UP001158576">
    <property type="component" value="Chromosome 2"/>
</dbReference>
<sequence>MKLAAFFAVQAATDAKILGNERAPKNLPECVASYQSPSAAYIAKANEYLKNHGIFDGHNDLPLTYTDLFPENQDLGKIDLYEREPAQNPPDMQYQVRSHTSIPLAQEDAVSWGLEQLDVTRRMIDAYPEMIIPKTAQEAEDLIRKDEFSIASVMGLEGGHMIGESLAILRQYYELGIRYMTLTHSCSLPWVVASPDDDKTSEGLTDFGVKVVKEMNRLGMIVDISHVSHHTMRAALAHTTAPVMFSHSSARALADTHRNVPDDVLPLVKDNGGVIMIVFYTDFVKRNAVSQDEDGNYVICVTADDVVDHMMHIGEKIGFEHVGIGGDYNGVRTLPHDAEDVSKYPLVMAKLIERLEQKNYPESEIRTIIQGVASDNILRVWKAVEVESAKLKAGGMEPIWEWIPTEDRVWDNSDTNTCKSGRDWPVAEDDEGKNNSDGGGNSASFLGLSLPLVLFSLMK</sequence>
<dbReference type="PANTHER" id="PTHR10443">
    <property type="entry name" value="MICROSOMAL DIPEPTIDASE"/>
    <property type="match status" value="1"/>
</dbReference>
<keyword evidence="1" id="KW-0325">Glycoprotein</keyword>
<evidence type="ECO:0000313" key="3">
    <source>
        <dbReference type="EMBL" id="CAG5113271.1"/>
    </source>
</evidence>
<comment type="subunit">
    <text evidence="1">Homodimer; disulfide-linked.</text>
</comment>
<accession>A0ABN7T615</accession>
<dbReference type="Gene3D" id="3.20.20.140">
    <property type="entry name" value="Metal-dependent hydrolases"/>
    <property type="match status" value="1"/>
</dbReference>
<dbReference type="InterPro" id="IPR008257">
    <property type="entry name" value="Pept_M19"/>
</dbReference>
<keyword evidence="1" id="KW-0378">Hydrolase</keyword>
<keyword evidence="1" id="KW-1015">Disulfide bond</keyword>
<gene>
    <name evidence="3" type="ORF">OKIOD_LOCUS16155</name>
</gene>
<evidence type="ECO:0000256" key="1">
    <source>
        <dbReference type="RuleBase" id="RU341113"/>
    </source>
</evidence>
<keyword evidence="1" id="KW-0482">Metalloprotease</keyword>
<keyword evidence="1" id="KW-0645">Protease</keyword>
<dbReference type="SUPFAM" id="SSF51556">
    <property type="entry name" value="Metallo-dependent hydrolases"/>
    <property type="match status" value="1"/>
</dbReference>
<reference evidence="3 4" key="1">
    <citation type="submission" date="2021-04" db="EMBL/GenBank/DDBJ databases">
        <authorList>
            <person name="Bliznina A."/>
        </authorList>
    </citation>
    <scope>NUCLEOTIDE SEQUENCE [LARGE SCALE GENOMIC DNA]</scope>
</reference>
<organism evidence="3 4">
    <name type="scientific">Oikopleura dioica</name>
    <name type="common">Tunicate</name>
    <dbReference type="NCBI Taxonomy" id="34765"/>
    <lineage>
        <taxon>Eukaryota</taxon>
        <taxon>Metazoa</taxon>
        <taxon>Chordata</taxon>
        <taxon>Tunicata</taxon>
        <taxon>Appendicularia</taxon>
        <taxon>Copelata</taxon>
        <taxon>Oikopleuridae</taxon>
        <taxon>Oikopleura</taxon>
    </lineage>
</organism>
<proteinExistence type="inferred from homology"/>
<evidence type="ECO:0000313" key="4">
    <source>
        <dbReference type="Proteomes" id="UP001158576"/>
    </source>
</evidence>
<keyword evidence="1" id="KW-0336">GPI-anchor</keyword>
<dbReference type="InterPro" id="IPR032466">
    <property type="entry name" value="Metal_Hydrolase"/>
</dbReference>
<dbReference type="InterPro" id="IPR000180">
    <property type="entry name" value="Dipep_AS"/>
</dbReference>
<comment type="catalytic activity">
    <reaction evidence="1">
        <text>an L-aminoacyl-L-amino acid + H2O = 2 an L-alpha-amino acid</text>
        <dbReference type="Rhea" id="RHEA:48940"/>
        <dbReference type="ChEBI" id="CHEBI:15377"/>
        <dbReference type="ChEBI" id="CHEBI:59869"/>
        <dbReference type="ChEBI" id="CHEBI:77460"/>
        <dbReference type="EC" id="3.4.13.19"/>
    </reaction>
</comment>
<keyword evidence="1" id="KW-0479">Metal-binding</keyword>
<keyword evidence="1" id="KW-0472">Membrane</keyword>
<keyword evidence="1" id="KW-0449">Lipoprotein</keyword>